<name>A0A8J6A6F4_GALPY</name>
<gene>
    <name evidence="4" type="ORF">J0S82_008764</name>
</gene>
<dbReference type="Proteomes" id="UP000700334">
    <property type="component" value="Unassembled WGS sequence"/>
</dbReference>
<evidence type="ECO:0000313" key="5">
    <source>
        <dbReference type="Proteomes" id="UP000700334"/>
    </source>
</evidence>
<dbReference type="InterPro" id="IPR000953">
    <property type="entry name" value="Chromo/chromo_shadow_dom"/>
</dbReference>
<keyword evidence="2" id="KW-0539">Nucleus</keyword>
<dbReference type="InterPro" id="IPR051219">
    <property type="entry name" value="Heterochromatin_chromo-domain"/>
</dbReference>
<feature type="domain" description="Chromo" evidence="3">
    <location>
        <begin position="40"/>
        <end position="98"/>
    </location>
</feature>
<protein>
    <submittedName>
        <fullName evidence="4">Chromobox protein-3</fullName>
    </submittedName>
</protein>
<evidence type="ECO:0000256" key="1">
    <source>
        <dbReference type="ARBA" id="ARBA00004123"/>
    </source>
</evidence>
<feature type="domain" description="Chromo" evidence="3">
    <location>
        <begin position="1"/>
        <end position="44"/>
    </location>
</feature>
<evidence type="ECO:0000256" key="2">
    <source>
        <dbReference type="ARBA" id="ARBA00023242"/>
    </source>
</evidence>
<dbReference type="SUPFAM" id="SSF54160">
    <property type="entry name" value="Chromo domain-like"/>
    <property type="match status" value="2"/>
</dbReference>
<evidence type="ECO:0000259" key="3">
    <source>
        <dbReference type="PROSITE" id="PS50013"/>
    </source>
</evidence>
<sequence length="102" mass="11937">MEYFLKWKGFVDAENIWKPGENLDCSELIEAFLNSLKAGLESEQIIGVKDSNGELMFLMKRKDYYVAAFMLAKKVNLKYPQIAIAFIEERQTWHSEQKDKPQ</sequence>
<dbReference type="GO" id="GO:0005634">
    <property type="term" value="C:nucleus"/>
    <property type="evidence" value="ECO:0007669"/>
    <property type="project" value="UniProtKB-SubCell"/>
</dbReference>
<dbReference type="Pfam" id="PF01393">
    <property type="entry name" value="Chromo_shadow"/>
    <property type="match status" value="1"/>
</dbReference>
<dbReference type="InterPro" id="IPR016197">
    <property type="entry name" value="Chromo-like_dom_sf"/>
</dbReference>
<dbReference type="PANTHER" id="PTHR22812">
    <property type="entry name" value="CHROMOBOX PROTEIN"/>
    <property type="match status" value="1"/>
</dbReference>
<dbReference type="PROSITE" id="PS50013">
    <property type="entry name" value="CHROMO_2"/>
    <property type="match status" value="2"/>
</dbReference>
<reference evidence="4" key="1">
    <citation type="journal article" date="2021" name="Evol. Appl.">
        <title>The genome of the Pyrenean desman and the effects of bottlenecks and inbreeding on the genomic landscape of an endangered species.</title>
        <authorList>
            <person name="Escoda L."/>
            <person name="Castresana J."/>
        </authorList>
    </citation>
    <scope>NUCLEOTIDE SEQUENCE</scope>
    <source>
        <strain evidence="4">IBE-C5619</strain>
    </source>
</reference>
<proteinExistence type="predicted"/>
<dbReference type="AlphaFoldDB" id="A0A8J6A6F4"/>
<evidence type="ECO:0000313" key="4">
    <source>
        <dbReference type="EMBL" id="KAG8511540.1"/>
    </source>
</evidence>
<dbReference type="InterPro" id="IPR008251">
    <property type="entry name" value="Chromo_shadow_dom"/>
</dbReference>
<dbReference type="Gene3D" id="2.40.50.40">
    <property type="match status" value="2"/>
</dbReference>
<dbReference type="Pfam" id="PF00385">
    <property type="entry name" value="Chromo"/>
    <property type="match status" value="1"/>
</dbReference>
<accession>A0A8J6A6F4</accession>
<organism evidence="4 5">
    <name type="scientific">Galemys pyrenaicus</name>
    <name type="common">Iberian desman</name>
    <name type="synonym">Pyrenean desman</name>
    <dbReference type="NCBI Taxonomy" id="202257"/>
    <lineage>
        <taxon>Eukaryota</taxon>
        <taxon>Metazoa</taxon>
        <taxon>Chordata</taxon>
        <taxon>Craniata</taxon>
        <taxon>Vertebrata</taxon>
        <taxon>Euteleostomi</taxon>
        <taxon>Mammalia</taxon>
        <taxon>Eutheria</taxon>
        <taxon>Laurasiatheria</taxon>
        <taxon>Eulipotyphla</taxon>
        <taxon>Talpidae</taxon>
        <taxon>Galemys</taxon>
    </lineage>
</organism>
<dbReference type="InterPro" id="IPR023780">
    <property type="entry name" value="Chromo_domain"/>
</dbReference>
<dbReference type="SMART" id="SM00300">
    <property type="entry name" value="ChSh"/>
    <property type="match status" value="1"/>
</dbReference>
<comment type="caution">
    <text evidence="4">The sequence shown here is derived from an EMBL/GenBank/DDBJ whole genome shotgun (WGS) entry which is preliminary data.</text>
</comment>
<keyword evidence="5" id="KW-1185">Reference proteome</keyword>
<comment type="subcellular location">
    <subcellularLocation>
        <location evidence="1">Nucleus</location>
    </subcellularLocation>
</comment>
<dbReference type="EMBL" id="JAGFMF010011830">
    <property type="protein sequence ID" value="KAG8511540.1"/>
    <property type="molecule type" value="Genomic_DNA"/>
</dbReference>
<dbReference type="OrthoDB" id="9808873at2759"/>